<proteinExistence type="inferred from homology"/>
<dbReference type="InterPro" id="IPR003753">
    <property type="entry name" value="Exonuc_VII_L"/>
</dbReference>
<sequence>MASATGTNKAIFSVSRLNTEVRQLLEQGFGQIWLVGEISNFAAPASGHWYFTLKDERAQVKAAMFRGANQRARIRPQNGMQVMVRAKITLYEPRGDYQLIAEHIEDAGAGLLQQQFEQLKADLAARGLFAPEHKQPLPEKVNRVGIITSPTGAAVRDILAVLKRRDPSLEVIIYPSSVQGQAAMQELQSMLRTAVQRNEVDVLIVSRGGGSLEDLWCFNDPTLAQLIYDCPIPVISAVGHEVDFTIADFVADVRAPTPSAAAEMVSRDQAHQLVRAQQLEQRATRTLTILLQRLQQQSIHQQQRLQHQHPQRRLQDYAQRVDELSDRQLRAVQGRLQQANTRLDHLQQRLEQQHPARALKQHQQTLTDLRQRQGEAIRRLLKQQQQKLSQSAHALQLISPLNTVARGYALVQTEQGELVRSETQLKTGETFAVKVAAGEFKAQKL</sequence>
<dbReference type="HAMAP" id="MF_00378">
    <property type="entry name" value="Exonuc_7_L"/>
    <property type="match status" value="1"/>
</dbReference>
<gene>
    <name evidence="5" type="primary">xseA</name>
    <name evidence="9" type="ORF">SAMN06297229_2210</name>
</gene>
<comment type="function">
    <text evidence="5">Bidirectionally degrades single-stranded DNA into large acid-insoluble oligonucleotides, which are then degraded further into small acid-soluble oligonucleotides.</text>
</comment>
<organism evidence="9 10">
    <name type="scientific">Pseudidiomarina planktonica</name>
    <dbReference type="NCBI Taxonomy" id="1323738"/>
    <lineage>
        <taxon>Bacteria</taxon>
        <taxon>Pseudomonadati</taxon>
        <taxon>Pseudomonadota</taxon>
        <taxon>Gammaproteobacteria</taxon>
        <taxon>Alteromonadales</taxon>
        <taxon>Idiomarinaceae</taxon>
        <taxon>Pseudidiomarina</taxon>
    </lineage>
</organism>
<protein>
    <recommendedName>
        <fullName evidence="5">Exodeoxyribonuclease 7 large subunit</fullName>
        <ecNumber evidence="5">3.1.11.6</ecNumber>
    </recommendedName>
    <alternativeName>
        <fullName evidence="5">Exodeoxyribonuclease VII large subunit</fullName>
        <shortName evidence="5">Exonuclease VII large subunit</shortName>
    </alternativeName>
</protein>
<dbReference type="GO" id="GO:0009318">
    <property type="term" value="C:exodeoxyribonuclease VII complex"/>
    <property type="evidence" value="ECO:0007669"/>
    <property type="project" value="UniProtKB-UniRule"/>
</dbReference>
<dbReference type="PANTHER" id="PTHR30008">
    <property type="entry name" value="EXODEOXYRIBONUCLEASE 7 LARGE SUBUNIT"/>
    <property type="match status" value="1"/>
</dbReference>
<evidence type="ECO:0000259" key="8">
    <source>
        <dbReference type="Pfam" id="PF13742"/>
    </source>
</evidence>
<keyword evidence="1 5" id="KW-0963">Cytoplasm</keyword>
<comment type="catalytic activity">
    <reaction evidence="5 6">
        <text>Exonucleolytic cleavage in either 5'- to 3'- or 3'- to 5'-direction to yield nucleoside 5'-phosphates.</text>
        <dbReference type="EC" id="3.1.11.6"/>
    </reaction>
</comment>
<keyword evidence="10" id="KW-1185">Reference proteome</keyword>
<dbReference type="EC" id="3.1.11.6" evidence="5"/>
<name>A0A1Y6G3D0_9GAMM</name>
<reference evidence="10" key="1">
    <citation type="submission" date="2017-04" db="EMBL/GenBank/DDBJ databases">
        <authorList>
            <person name="Varghese N."/>
            <person name="Submissions S."/>
        </authorList>
    </citation>
    <scope>NUCLEOTIDE SEQUENCE [LARGE SCALE GENOMIC DNA]</scope>
</reference>
<dbReference type="EMBL" id="FXWH01000003">
    <property type="protein sequence ID" value="SMQ80451.1"/>
    <property type="molecule type" value="Genomic_DNA"/>
</dbReference>
<dbReference type="PANTHER" id="PTHR30008:SF0">
    <property type="entry name" value="EXODEOXYRIBONUCLEASE 7 LARGE SUBUNIT"/>
    <property type="match status" value="1"/>
</dbReference>
<dbReference type="Pfam" id="PF13742">
    <property type="entry name" value="tRNA_anti_2"/>
    <property type="match status" value="1"/>
</dbReference>
<dbReference type="GO" id="GO:0008855">
    <property type="term" value="F:exodeoxyribonuclease VII activity"/>
    <property type="evidence" value="ECO:0007669"/>
    <property type="project" value="UniProtKB-UniRule"/>
</dbReference>
<comment type="subcellular location">
    <subcellularLocation>
        <location evidence="5 6">Cytoplasm</location>
    </subcellularLocation>
</comment>
<dbReference type="CDD" id="cd04489">
    <property type="entry name" value="ExoVII_LU_OBF"/>
    <property type="match status" value="1"/>
</dbReference>
<evidence type="ECO:0000256" key="2">
    <source>
        <dbReference type="ARBA" id="ARBA00022722"/>
    </source>
</evidence>
<dbReference type="OrthoDB" id="9802795at2"/>
<keyword evidence="2 5" id="KW-0540">Nuclease</keyword>
<dbReference type="Proteomes" id="UP000194450">
    <property type="component" value="Unassembled WGS sequence"/>
</dbReference>
<dbReference type="Pfam" id="PF02601">
    <property type="entry name" value="Exonuc_VII_L"/>
    <property type="match status" value="1"/>
</dbReference>
<dbReference type="AlphaFoldDB" id="A0A1Y6G3D0"/>
<accession>A0A1Y6G3D0</accession>
<evidence type="ECO:0000313" key="9">
    <source>
        <dbReference type="EMBL" id="SMQ80451.1"/>
    </source>
</evidence>
<evidence type="ECO:0000256" key="4">
    <source>
        <dbReference type="ARBA" id="ARBA00022839"/>
    </source>
</evidence>
<dbReference type="InterPro" id="IPR025824">
    <property type="entry name" value="OB-fold_nuc-bd_dom"/>
</dbReference>
<feature type="domain" description="OB-fold nucleic acid binding" evidence="8">
    <location>
        <begin position="12"/>
        <end position="105"/>
    </location>
</feature>
<dbReference type="NCBIfam" id="TIGR00237">
    <property type="entry name" value="xseA"/>
    <property type="match status" value="1"/>
</dbReference>
<dbReference type="GO" id="GO:0005737">
    <property type="term" value="C:cytoplasm"/>
    <property type="evidence" value="ECO:0007669"/>
    <property type="project" value="UniProtKB-SubCell"/>
</dbReference>
<evidence type="ECO:0000256" key="6">
    <source>
        <dbReference type="RuleBase" id="RU004355"/>
    </source>
</evidence>
<keyword evidence="3 5" id="KW-0378">Hydrolase</keyword>
<comment type="subunit">
    <text evidence="5">Heterooligomer composed of large and small subunits.</text>
</comment>
<evidence type="ECO:0000256" key="3">
    <source>
        <dbReference type="ARBA" id="ARBA00022801"/>
    </source>
</evidence>
<feature type="domain" description="Exonuclease VII large subunit C-terminal" evidence="7">
    <location>
        <begin position="128"/>
        <end position="442"/>
    </location>
</feature>
<evidence type="ECO:0000259" key="7">
    <source>
        <dbReference type="Pfam" id="PF02601"/>
    </source>
</evidence>
<dbReference type="RefSeq" id="WP_086435467.1">
    <property type="nucleotide sequence ID" value="NZ_FXWH01000003.1"/>
</dbReference>
<dbReference type="InterPro" id="IPR020579">
    <property type="entry name" value="Exonuc_VII_lsu_C"/>
</dbReference>
<dbReference type="GO" id="GO:0003676">
    <property type="term" value="F:nucleic acid binding"/>
    <property type="evidence" value="ECO:0007669"/>
    <property type="project" value="InterPro"/>
</dbReference>
<evidence type="ECO:0000256" key="5">
    <source>
        <dbReference type="HAMAP-Rule" id="MF_00378"/>
    </source>
</evidence>
<comment type="similarity">
    <text evidence="5 6">Belongs to the XseA family.</text>
</comment>
<keyword evidence="4 5" id="KW-0269">Exonuclease</keyword>
<evidence type="ECO:0000313" key="10">
    <source>
        <dbReference type="Proteomes" id="UP000194450"/>
    </source>
</evidence>
<evidence type="ECO:0000256" key="1">
    <source>
        <dbReference type="ARBA" id="ARBA00022490"/>
    </source>
</evidence>
<dbReference type="GO" id="GO:0006308">
    <property type="term" value="P:DNA catabolic process"/>
    <property type="evidence" value="ECO:0007669"/>
    <property type="project" value="UniProtKB-UniRule"/>
</dbReference>